<dbReference type="OrthoDB" id="248120at2759"/>
<comment type="caution">
    <text evidence="4">The sequence shown here is derived from an EMBL/GenBank/DDBJ whole genome shotgun (WGS) entry which is preliminary data.</text>
</comment>
<evidence type="ECO:0000313" key="4">
    <source>
        <dbReference type="EMBL" id="TPX77915.1"/>
    </source>
</evidence>
<protein>
    <recommendedName>
        <fullName evidence="6">Prefoldin subunit 6</fullName>
    </recommendedName>
</protein>
<reference evidence="4 5" key="1">
    <citation type="journal article" date="2019" name="Sci. Rep.">
        <title>Comparative genomics of chytrid fungi reveal insights into the obligate biotrophic and pathogenic lifestyle of Synchytrium endobioticum.</title>
        <authorList>
            <person name="van de Vossenberg B.T.L.H."/>
            <person name="Warris S."/>
            <person name="Nguyen H.D.T."/>
            <person name="van Gent-Pelzer M.P.E."/>
            <person name="Joly D.L."/>
            <person name="van de Geest H.C."/>
            <person name="Bonants P.J.M."/>
            <person name="Smith D.S."/>
            <person name="Levesque C.A."/>
            <person name="van der Lee T.A.J."/>
        </authorList>
    </citation>
    <scope>NUCLEOTIDE SEQUENCE [LARGE SCALE GENOMIC DNA]</scope>
    <source>
        <strain evidence="4 5">CBS 675.73</strain>
    </source>
</reference>
<evidence type="ECO:0000313" key="5">
    <source>
        <dbReference type="Proteomes" id="UP000320333"/>
    </source>
</evidence>
<keyword evidence="2" id="KW-0143">Chaperone</keyword>
<dbReference type="GO" id="GO:0051087">
    <property type="term" value="F:protein-folding chaperone binding"/>
    <property type="evidence" value="ECO:0007669"/>
    <property type="project" value="TreeGrafter"/>
</dbReference>
<dbReference type="GO" id="GO:0016272">
    <property type="term" value="C:prefoldin complex"/>
    <property type="evidence" value="ECO:0007669"/>
    <property type="project" value="InterPro"/>
</dbReference>
<sequence length="121" mass="14141">MAEVTQQMLEKQVGEFQALQKEYSKAVSSRTTLEAQLKENEMVKKEFDCLKEDSTVYKLIGPVLVKQDRPEAEANVNKRIEYIAGEIKRLETQIKSFEEKQEQKKMEIVKLQTAFEQLKQQ</sequence>
<dbReference type="GO" id="GO:0005737">
    <property type="term" value="C:cytoplasm"/>
    <property type="evidence" value="ECO:0007669"/>
    <property type="project" value="TreeGrafter"/>
</dbReference>
<dbReference type="FunFam" id="1.10.287.370:FF:000003">
    <property type="entry name" value="Prefoldin subunit 6"/>
    <property type="match status" value="1"/>
</dbReference>
<feature type="coiled-coil region" evidence="3">
    <location>
        <begin position="80"/>
        <end position="121"/>
    </location>
</feature>
<keyword evidence="3" id="KW-0175">Coiled coil</keyword>
<evidence type="ECO:0000256" key="2">
    <source>
        <dbReference type="ARBA" id="ARBA00023186"/>
    </source>
</evidence>
<dbReference type="InterPro" id="IPR002777">
    <property type="entry name" value="PFD_beta-like"/>
</dbReference>
<evidence type="ECO:0000256" key="1">
    <source>
        <dbReference type="ARBA" id="ARBA00008045"/>
    </source>
</evidence>
<organism evidence="4 5">
    <name type="scientific">Chytriomyces confervae</name>
    <dbReference type="NCBI Taxonomy" id="246404"/>
    <lineage>
        <taxon>Eukaryota</taxon>
        <taxon>Fungi</taxon>
        <taxon>Fungi incertae sedis</taxon>
        <taxon>Chytridiomycota</taxon>
        <taxon>Chytridiomycota incertae sedis</taxon>
        <taxon>Chytridiomycetes</taxon>
        <taxon>Chytridiales</taxon>
        <taxon>Chytriomycetaceae</taxon>
        <taxon>Chytriomyces</taxon>
    </lineage>
</organism>
<dbReference type="GO" id="GO:0051082">
    <property type="term" value="F:unfolded protein binding"/>
    <property type="evidence" value="ECO:0007669"/>
    <property type="project" value="InterPro"/>
</dbReference>
<dbReference type="InterPro" id="IPR009053">
    <property type="entry name" value="Prefoldin"/>
</dbReference>
<dbReference type="CDD" id="cd23161">
    <property type="entry name" value="Prefoldin_6"/>
    <property type="match status" value="1"/>
</dbReference>
<evidence type="ECO:0000256" key="3">
    <source>
        <dbReference type="SAM" id="Coils"/>
    </source>
</evidence>
<accession>A0A507FQR3</accession>
<dbReference type="GO" id="GO:0006457">
    <property type="term" value="P:protein folding"/>
    <property type="evidence" value="ECO:0007669"/>
    <property type="project" value="InterPro"/>
</dbReference>
<gene>
    <name evidence="4" type="ORF">CcCBS67573_g00846</name>
</gene>
<comment type="similarity">
    <text evidence="1">Belongs to the prefoldin subunit beta family.</text>
</comment>
<dbReference type="PANTHER" id="PTHR21431">
    <property type="entry name" value="PREFOLDIN SUBUNIT 6"/>
    <property type="match status" value="1"/>
</dbReference>
<dbReference type="STRING" id="246404.A0A507FQR3"/>
<dbReference type="AlphaFoldDB" id="A0A507FQR3"/>
<dbReference type="GO" id="GO:0051131">
    <property type="term" value="P:chaperone-mediated protein complex assembly"/>
    <property type="evidence" value="ECO:0007669"/>
    <property type="project" value="TreeGrafter"/>
</dbReference>
<dbReference type="EMBL" id="QEAP01000012">
    <property type="protein sequence ID" value="TPX77915.1"/>
    <property type="molecule type" value="Genomic_DNA"/>
</dbReference>
<dbReference type="Gene3D" id="1.10.287.370">
    <property type="match status" value="1"/>
</dbReference>
<name>A0A507FQR3_9FUNG</name>
<dbReference type="Pfam" id="PF01920">
    <property type="entry name" value="Prefoldin_2"/>
    <property type="match status" value="1"/>
</dbReference>
<dbReference type="SUPFAM" id="SSF46579">
    <property type="entry name" value="Prefoldin"/>
    <property type="match status" value="1"/>
</dbReference>
<keyword evidence="5" id="KW-1185">Reference proteome</keyword>
<evidence type="ECO:0008006" key="6">
    <source>
        <dbReference type="Google" id="ProtNLM"/>
    </source>
</evidence>
<proteinExistence type="inferred from homology"/>
<dbReference type="PANTHER" id="PTHR21431:SF0">
    <property type="entry name" value="PREFOLDIN SUBUNIT 6"/>
    <property type="match status" value="1"/>
</dbReference>
<dbReference type="Proteomes" id="UP000320333">
    <property type="component" value="Unassembled WGS sequence"/>
</dbReference>